<dbReference type="SUPFAM" id="SSF57889">
    <property type="entry name" value="Cysteine-rich domain"/>
    <property type="match status" value="4"/>
</dbReference>
<evidence type="ECO:0000313" key="7">
    <source>
        <dbReference type="Proteomes" id="UP001188597"/>
    </source>
</evidence>
<feature type="domain" description="DC1" evidence="5">
    <location>
        <begin position="451"/>
        <end position="499"/>
    </location>
</feature>
<dbReference type="PROSITE" id="PS01359">
    <property type="entry name" value="ZF_PHD_1"/>
    <property type="match status" value="1"/>
</dbReference>
<gene>
    <name evidence="6" type="ORF">RJ639_023852</name>
</gene>
<keyword evidence="7" id="KW-1185">Reference proteome</keyword>
<dbReference type="Proteomes" id="UP001188597">
    <property type="component" value="Unassembled WGS sequence"/>
</dbReference>
<evidence type="ECO:0000256" key="3">
    <source>
        <dbReference type="ARBA" id="ARBA00022771"/>
    </source>
</evidence>
<name>A0AA89ADY9_9ASTE</name>
<feature type="domain" description="DC1" evidence="5">
    <location>
        <begin position="342"/>
        <end position="391"/>
    </location>
</feature>
<dbReference type="EMBL" id="JAVXUP010003339">
    <property type="protein sequence ID" value="KAK2999280.1"/>
    <property type="molecule type" value="Genomic_DNA"/>
</dbReference>
<keyword evidence="1" id="KW-0479">Metal-binding</keyword>
<dbReference type="PANTHER" id="PTHR46288">
    <property type="entry name" value="PHORBOL-ESTER/DAG-TYPE DOMAIN-CONTAINING PROTEIN"/>
    <property type="match status" value="1"/>
</dbReference>
<dbReference type="PANTHER" id="PTHR46288:SF27">
    <property type="entry name" value="CYSTEINE_HISTIDINE-RICH C1 DOMAIN FAMILY PROTEIN"/>
    <property type="match status" value="1"/>
</dbReference>
<comment type="caution">
    <text evidence="6">The sequence shown here is derived from an EMBL/GenBank/DDBJ whole genome shotgun (WGS) entry which is preliminary data.</text>
</comment>
<evidence type="ECO:0000313" key="6">
    <source>
        <dbReference type="EMBL" id="KAK2999280.1"/>
    </source>
</evidence>
<feature type="domain" description="DC1" evidence="5">
    <location>
        <begin position="8"/>
        <end position="60"/>
    </location>
</feature>
<sequence length="581" mass="65931">MESESKHFSHEHELTLHEVQQLDDGETERAACYACLEQIAEQAFFTCGDCDDFFLHQTCANLSKEIEGPVHPQHPLILLANRSCYCDVCGRDWKRFTYNCAPCDFDVCIACAWVGKIKNLGHDHPLVPYNQVKENDTGGEEVVCGGCNKPITEDDAYSCSDCDFFLHKTCAELPEALLLAAGSVISSFTKHVTYPIKLSTFLTPNTLLPSYFDKIRLLVSFFARAVETFGCGSSTIVSSVNLRYVYHVLCCPLTDLQESKNKSCMIILFTSSLDHQILIQTAVVPAAERGQSCYSTDLKSTSSEQNEIKVGESDEVMKFPVPDEFMNQINYFLQLPDEVQHPCHPQHPLSFHPKSSAESLSIFLCDLCNRRCNGFRYRCELCNFDLDLRCASVPDTIVHEAHRHPLVPATSGIHCSACKEYCDLVTYGCDTCGFYLEAFCAMYPRTATHYYDAHTLSLVYPPFPDHPDEFYCEMCQDEIAPNLWLYHCHDCNQSFHPRCLLPAKKNLSFKKKTTTTKMNKTWKREIDYLNADFLNGRLRFVAVRWRVAVRRPPCADSRAVLRWSVKTGDAERREPAESGKP</sequence>
<dbReference type="Gene3D" id="3.30.60.20">
    <property type="match status" value="1"/>
</dbReference>
<dbReference type="InterPro" id="IPR046349">
    <property type="entry name" value="C1-like_sf"/>
</dbReference>
<organism evidence="6 7">
    <name type="scientific">Escallonia herrerae</name>
    <dbReference type="NCBI Taxonomy" id="1293975"/>
    <lineage>
        <taxon>Eukaryota</taxon>
        <taxon>Viridiplantae</taxon>
        <taxon>Streptophyta</taxon>
        <taxon>Embryophyta</taxon>
        <taxon>Tracheophyta</taxon>
        <taxon>Spermatophyta</taxon>
        <taxon>Magnoliopsida</taxon>
        <taxon>eudicotyledons</taxon>
        <taxon>Gunneridae</taxon>
        <taxon>Pentapetalae</taxon>
        <taxon>asterids</taxon>
        <taxon>campanulids</taxon>
        <taxon>Escalloniales</taxon>
        <taxon>Escalloniaceae</taxon>
        <taxon>Escallonia</taxon>
    </lineage>
</organism>
<evidence type="ECO:0000256" key="1">
    <source>
        <dbReference type="ARBA" id="ARBA00022723"/>
    </source>
</evidence>
<keyword evidence="4" id="KW-0862">Zinc</keyword>
<keyword evidence="2" id="KW-0677">Repeat</keyword>
<dbReference type="InterPro" id="IPR004146">
    <property type="entry name" value="DC1"/>
</dbReference>
<dbReference type="Pfam" id="PF03107">
    <property type="entry name" value="C1_2"/>
    <property type="match status" value="5"/>
</dbReference>
<evidence type="ECO:0000256" key="2">
    <source>
        <dbReference type="ARBA" id="ARBA00022737"/>
    </source>
</evidence>
<dbReference type="AlphaFoldDB" id="A0AA89ADY9"/>
<dbReference type="InterPro" id="IPR019786">
    <property type="entry name" value="Zinc_finger_PHD-type_CS"/>
</dbReference>
<evidence type="ECO:0000256" key="4">
    <source>
        <dbReference type="ARBA" id="ARBA00022833"/>
    </source>
</evidence>
<accession>A0AA89ADY9</accession>
<dbReference type="GO" id="GO:0008270">
    <property type="term" value="F:zinc ion binding"/>
    <property type="evidence" value="ECO:0007669"/>
    <property type="project" value="UniProtKB-KW"/>
</dbReference>
<feature type="domain" description="DC1" evidence="5">
    <location>
        <begin position="69"/>
        <end position="112"/>
    </location>
</feature>
<feature type="domain" description="DC1" evidence="5">
    <location>
        <begin position="122"/>
        <end position="171"/>
    </location>
</feature>
<reference evidence="6" key="1">
    <citation type="submission" date="2022-12" db="EMBL/GenBank/DDBJ databases">
        <title>Draft genome assemblies for two species of Escallonia (Escalloniales).</title>
        <authorList>
            <person name="Chanderbali A."/>
            <person name="Dervinis C."/>
            <person name="Anghel I."/>
            <person name="Soltis D."/>
            <person name="Soltis P."/>
            <person name="Zapata F."/>
        </authorList>
    </citation>
    <scope>NUCLEOTIDE SEQUENCE</scope>
    <source>
        <strain evidence="6">UCBG64.0493</strain>
        <tissue evidence="6">Leaf</tissue>
    </source>
</reference>
<proteinExistence type="predicted"/>
<evidence type="ECO:0000259" key="5">
    <source>
        <dbReference type="Pfam" id="PF03107"/>
    </source>
</evidence>
<keyword evidence="3" id="KW-0863">Zinc-finger</keyword>
<protein>
    <recommendedName>
        <fullName evidence="5">DC1 domain-containing protein</fullName>
    </recommendedName>
</protein>